<sequence>MKSEVALLSASAADFYFDSGCSAPYHSAPLSPARIPNFFRPDSPLASTACFASSRPSMSQSQSPLRQRATRKAGFA</sequence>
<dbReference type="Proteomes" id="UP000594263">
    <property type="component" value="Unplaced"/>
</dbReference>
<proteinExistence type="predicted"/>
<feature type="region of interest" description="Disordered" evidence="1">
    <location>
        <begin position="54"/>
        <end position="76"/>
    </location>
</feature>
<evidence type="ECO:0000313" key="3">
    <source>
        <dbReference type="Proteomes" id="UP000594263"/>
    </source>
</evidence>
<protein>
    <submittedName>
        <fullName evidence="2">Uncharacterized protein</fullName>
    </submittedName>
</protein>
<keyword evidence="3" id="KW-1185">Reference proteome</keyword>
<dbReference type="EnsemblPlants" id="Kaladp0071s0218.1.v1.1">
    <property type="protein sequence ID" value="Kaladp0071s0218.1.v1.1.CDS.1"/>
    <property type="gene ID" value="Kaladp0071s0218.v1.1"/>
</dbReference>
<evidence type="ECO:0000256" key="1">
    <source>
        <dbReference type="SAM" id="MobiDB-lite"/>
    </source>
</evidence>
<feature type="compositionally biased region" description="Low complexity" evidence="1">
    <location>
        <begin position="54"/>
        <end position="67"/>
    </location>
</feature>
<name>A0A7N0UJW5_KALFE</name>
<dbReference type="Gramene" id="Kaladp0071s0218.1.v1.1">
    <property type="protein sequence ID" value="Kaladp0071s0218.1.v1.1.CDS.1"/>
    <property type="gene ID" value="Kaladp0071s0218.v1.1"/>
</dbReference>
<evidence type="ECO:0000313" key="2">
    <source>
        <dbReference type="EnsemblPlants" id="Kaladp0071s0218.1.v1.1.CDS.1"/>
    </source>
</evidence>
<reference evidence="2" key="1">
    <citation type="submission" date="2021-01" db="UniProtKB">
        <authorList>
            <consortium name="EnsemblPlants"/>
        </authorList>
    </citation>
    <scope>IDENTIFICATION</scope>
</reference>
<accession>A0A7N0UJW5</accession>
<organism evidence="2 3">
    <name type="scientific">Kalanchoe fedtschenkoi</name>
    <name type="common">Lavender scallops</name>
    <name type="synonym">South American air plant</name>
    <dbReference type="NCBI Taxonomy" id="63787"/>
    <lineage>
        <taxon>Eukaryota</taxon>
        <taxon>Viridiplantae</taxon>
        <taxon>Streptophyta</taxon>
        <taxon>Embryophyta</taxon>
        <taxon>Tracheophyta</taxon>
        <taxon>Spermatophyta</taxon>
        <taxon>Magnoliopsida</taxon>
        <taxon>eudicotyledons</taxon>
        <taxon>Gunneridae</taxon>
        <taxon>Pentapetalae</taxon>
        <taxon>Saxifragales</taxon>
        <taxon>Crassulaceae</taxon>
        <taxon>Kalanchoe</taxon>
    </lineage>
</organism>
<dbReference type="AlphaFoldDB" id="A0A7N0UJW5"/>